<dbReference type="InterPro" id="IPR025668">
    <property type="entry name" value="Tnp_DDE_dom"/>
</dbReference>
<organism evidence="2 3">
    <name type="scientific">Vibrio tapetis subsp. tapetis</name>
    <dbReference type="NCBI Taxonomy" id="1671868"/>
    <lineage>
        <taxon>Bacteria</taxon>
        <taxon>Pseudomonadati</taxon>
        <taxon>Pseudomonadota</taxon>
        <taxon>Gammaproteobacteria</taxon>
        <taxon>Vibrionales</taxon>
        <taxon>Vibrionaceae</taxon>
        <taxon>Vibrio</taxon>
    </lineage>
</organism>
<feature type="domain" description="Transposase DDE" evidence="1">
    <location>
        <begin position="35"/>
        <end position="110"/>
    </location>
</feature>
<dbReference type="AlphaFoldDB" id="A0A2N8ZI10"/>
<evidence type="ECO:0000313" key="3">
    <source>
        <dbReference type="Proteomes" id="UP000235828"/>
    </source>
</evidence>
<dbReference type="Pfam" id="PF13751">
    <property type="entry name" value="DDE_Tnp_1_6"/>
    <property type="match status" value="1"/>
</dbReference>
<evidence type="ECO:0000313" key="2">
    <source>
        <dbReference type="EMBL" id="SON51528.1"/>
    </source>
</evidence>
<proteinExistence type="predicted"/>
<reference evidence="2 3" key="1">
    <citation type="submission" date="2017-10" db="EMBL/GenBank/DDBJ databases">
        <authorList>
            <person name="Banno H."/>
            <person name="Chua N.-H."/>
        </authorList>
    </citation>
    <scope>NUCLEOTIDE SEQUENCE [LARGE SCALE GENOMIC DNA]</scope>
    <source>
        <strain evidence="2">Vibrio tapetis CECT4600</strain>
    </source>
</reference>
<accession>A0A2N8ZI10</accession>
<dbReference type="Proteomes" id="UP000235828">
    <property type="component" value="Chromosome A"/>
</dbReference>
<sequence length="111" mass="13316">MLCRKYDATEQQERRHPWGARCSVLWIPKRLQTTSYRPLCMRKPPGRQVFFIYKNTKDFDHMQTMKDKIYSPEGRRQYSKRLGCVEPVFGNITVNKQMNRFTLRGQKKVNA</sequence>
<dbReference type="KEGG" id="vta:A3581"/>
<protein>
    <recommendedName>
        <fullName evidence="1">Transposase DDE domain-containing protein</fullName>
    </recommendedName>
</protein>
<name>A0A2N8ZI10_9VIBR</name>
<evidence type="ECO:0000259" key="1">
    <source>
        <dbReference type="Pfam" id="PF13751"/>
    </source>
</evidence>
<dbReference type="EMBL" id="LT960611">
    <property type="protein sequence ID" value="SON51528.1"/>
    <property type="molecule type" value="Genomic_DNA"/>
</dbReference>
<keyword evidence="3" id="KW-1185">Reference proteome</keyword>
<gene>
    <name evidence="2" type="ORF">VTAP4600_A3581</name>
</gene>